<evidence type="ECO:0000313" key="1">
    <source>
        <dbReference type="EMBL" id="KAL2509906.1"/>
    </source>
</evidence>
<proteinExistence type="predicted"/>
<dbReference type="AlphaFoldDB" id="A0ABD1TB65"/>
<dbReference type="Proteomes" id="UP001604277">
    <property type="component" value="Unassembled WGS sequence"/>
</dbReference>
<gene>
    <name evidence="1" type="ORF">Fot_33553</name>
</gene>
<name>A0ABD1TB65_9LAMI</name>
<accession>A0ABD1TB65</accession>
<keyword evidence="2" id="KW-1185">Reference proteome</keyword>
<protein>
    <submittedName>
        <fullName evidence="1">Uncharacterized protein</fullName>
    </submittedName>
</protein>
<dbReference type="EMBL" id="JBFOLJ010000009">
    <property type="protein sequence ID" value="KAL2509906.1"/>
    <property type="molecule type" value="Genomic_DNA"/>
</dbReference>
<sequence length="100" mass="11243">MNPNNIINGYFQLPTMNSEIAHKFGYCLTQLALCGQNHRPNSVNLVQRTVWAGLIHGLIQTVDQIFSFPEASVAAKVFVVYRFKLSIVTMKKVVTMKGFP</sequence>
<organism evidence="1 2">
    <name type="scientific">Forsythia ovata</name>
    <dbReference type="NCBI Taxonomy" id="205694"/>
    <lineage>
        <taxon>Eukaryota</taxon>
        <taxon>Viridiplantae</taxon>
        <taxon>Streptophyta</taxon>
        <taxon>Embryophyta</taxon>
        <taxon>Tracheophyta</taxon>
        <taxon>Spermatophyta</taxon>
        <taxon>Magnoliopsida</taxon>
        <taxon>eudicotyledons</taxon>
        <taxon>Gunneridae</taxon>
        <taxon>Pentapetalae</taxon>
        <taxon>asterids</taxon>
        <taxon>lamiids</taxon>
        <taxon>Lamiales</taxon>
        <taxon>Oleaceae</taxon>
        <taxon>Forsythieae</taxon>
        <taxon>Forsythia</taxon>
    </lineage>
</organism>
<comment type="caution">
    <text evidence="1">The sequence shown here is derived from an EMBL/GenBank/DDBJ whole genome shotgun (WGS) entry which is preliminary data.</text>
</comment>
<evidence type="ECO:0000313" key="2">
    <source>
        <dbReference type="Proteomes" id="UP001604277"/>
    </source>
</evidence>
<reference evidence="2" key="1">
    <citation type="submission" date="2024-07" db="EMBL/GenBank/DDBJ databases">
        <title>Two chromosome-level genome assemblies of Korean endemic species Abeliophyllum distichum and Forsythia ovata (Oleaceae).</title>
        <authorList>
            <person name="Jang H."/>
        </authorList>
    </citation>
    <scope>NUCLEOTIDE SEQUENCE [LARGE SCALE GENOMIC DNA]</scope>
</reference>